<accession>A0A3Q3K104</accession>
<dbReference type="PANTHER" id="PTHR19433">
    <property type="entry name" value="T-CELL RECEPTOR ALPHA CHAIN V REGION-RELATED"/>
    <property type="match status" value="1"/>
</dbReference>
<dbReference type="InterPro" id="IPR052051">
    <property type="entry name" value="TCR_complex_component"/>
</dbReference>
<protein>
    <recommendedName>
        <fullName evidence="8">Ig-like domain-containing protein</fullName>
    </recommendedName>
</protein>
<keyword evidence="3" id="KW-0732">Signal</keyword>
<dbReference type="Pfam" id="PF07686">
    <property type="entry name" value="V-set"/>
    <property type="match status" value="2"/>
</dbReference>
<comment type="subcellular location">
    <subcellularLocation>
        <location evidence="1">Cell membrane</location>
    </subcellularLocation>
</comment>
<name>A0A3Q3K104_MONAL</name>
<keyword evidence="4" id="KW-0391">Immunity</keyword>
<keyword evidence="2" id="KW-1003">Cell membrane</keyword>
<evidence type="ECO:0000313" key="9">
    <source>
        <dbReference type="Ensembl" id="ENSMALP00000026359.1"/>
    </source>
</evidence>
<dbReference type="Ensembl" id="ENSMALT00000026841.1">
    <property type="protein sequence ID" value="ENSMALP00000026359.1"/>
    <property type="gene ID" value="ENSMALG00000018289.1"/>
</dbReference>
<keyword evidence="7" id="KW-0325">Glycoprotein</keyword>
<dbReference type="Proteomes" id="UP000261600">
    <property type="component" value="Unplaced"/>
</dbReference>
<evidence type="ECO:0000256" key="3">
    <source>
        <dbReference type="ARBA" id="ARBA00022729"/>
    </source>
</evidence>
<proteinExistence type="predicted"/>
<dbReference type="InterPro" id="IPR013106">
    <property type="entry name" value="Ig_V-set"/>
</dbReference>
<dbReference type="GO" id="GO:0005886">
    <property type="term" value="C:plasma membrane"/>
    <property type="evidence" value="ECO:0007669"/>
    <property type="project" value="UniProtKB-SubCell"/>
</dbReference>
<dbReference type="InterPro" id="IPR007110">
    <property type="entry name" value="Ig-like_dom"/>
</dbReference>
<dbReference type="PROSITE" id="PS50835">
    <property type="entry name" value="IG_LIKE"/>
    <property type="match status" value="1"/>
</dbReference>
<dbReference type="SMART" id="SM00409">
    <property type="entry name" value="IG"/>
    <property type="match status" value="2"/>
</dbReference>
<evidence type="ECO:0000256" key="6">
    <source>
        <dbReference type="ARBA" id="ARBA00023157"/>
    </source>
</evidence>
<dbReference type="STRING" id="43700.ENSMALP00000026359"/>
<dbReference type="AlphaFoldDB" id="A0A3Q3K104"/>
<organism evidence="9 10">
    <name type="scientific">Monopterus albus</name>
    <name type="common">Swamp eel</name>
    <dbReference type="NCBI Taxonomy" id="43700"/>
    <lineage>
        <taxon>Eukaryota</taxon>
        <taxon>Metazoa</taxon>
        <taxon>Chordata</taxon>
        <taxon>Craniata</taxon>
        <taxon>Vertebrata</taxon>
        <taxon>Euteleostomi</taxon>
        <taxon>Actinopterygii</taxon>
        <taxon>Neopterygii</taxon>
        <taxon>Teleostei</taxon>
        <taxon>Neoteleostei</taxon>
        <taxon>Acanthomorphata</taxon>
        <taxon>Anabantaria</taxon>
        <taxon>Synbranchiformes</taxon>
        <taxon>Synbranchidae</taxon>
        <taxon>Monopterus</taxon>
    </lineage>
</organism>
<dbReference type="GO" id="GO:0009617">
    <property type="term" value="P:response to bacterium"/>
    <property type="evidence" value="ECO:0007669"/>
    <property type="project" value="TreeGrafter"/>
</dbReference>
<dbReference type="SUPFAM" id="SSF48726">
    <property type="entry name" value="Immunoglobulin"/>
    <property type="match status" value="2"/>
</dbReference>
<dbReference type="InterPro" id="IPR013783">
    <property type="entry name" value="Ig-like_fold"/>
</dbReference>
<keyword evidence="5" id="KW-0472">Membrane</keyword>
<reference evidence="9" key="1">
    <citation type="submission" date="2025-08" db="UniProtKB">
        <authorList>
            <consortium name="Ensembl"/>
        </authorList>
    </citation>
    <scope>IDENTIFICATION</scope>
</reference>
<dbReference type="CDD" id="cd00099">
    <property type="entry name" value="IgV"/>
    <property type="match status" value="1"/>
</dbReference>
<dbReference type="InterPro" id="IPR003599">
    <property type="entry name" value="Ig_sub"/>
</dbReference>
<evidence type="ECO:0000256" key="5">
    <source>
        <dbReference type="ARBA" id="ARBA00023136"/>
    </source>
</evidence>
<dbReference type="Gene3D" id="2.60.40.10">
    <property type="entry name" value="Immunoglobulins"/>
    <property type="match status" value="2"/>
</dbReference>
<evidence type="ECO:0000256" key="4">
    <source>
        <dbReference type="ARBA" id="ARBA00022859"/>
    </source>
</evidence>
<keyword evidence="6" id="KW-1015">Disulfide bond</keyword>
<evidence type="ECO:0000256" key="1">
    <source>
        <dbReference type="ARBA" id="ARBA00004236"/>
    </source>
</evidence>
<sequence length="302" mass="34076">MNNLASNKITLYSFHILRLLTCSSVNMQSNTLTPVIIVQLGEPITFTCVLPKTAVSHTKAHWYKQHDGYILKLIVISQKSTYPKYRPEFPESRLKVNDDGSLSKLTTERTIQEDERMYCYVFMELIMDPRKSDYTVVQWPTVSDPVRPGDSVTLQCSVVSGSENTTCPGGHSVYWFRAGSDKSHPDIIYTDGHNNCEKRPDSVKSCVYRFSKNISSSDAGTYYCAVAACGQILFGSGTKLEIEGMILLSINNVFMHNCLFAAQTEDEDKLNYAAICFSERKVTRGRKKRDFSEDRVYAGVKC</sequence>
<dbReference type="GO" id="GO:0002376">
    <property type="term" value="P:immune system process"/>
    <property type="evidence" value="ECO:0007669"/>
    <property type="project" value="UniProtKB-KW"/>
</dbReference>
<evidence type="ECO:0000256" key="2">
    <source>
        <dbReference type="ARBA" id="ARBA00022475"/>
    </source>
</evidence>
<dbReference type="PANTHER" id="PTHR19433:SF133">
    <property type="entry name" value="IMMUNE-TYPE RECEPTOR 5 PRECURSOR-RELATED"/>
    <property type="match status" value="1"/>
</dbReference>
<reference evidence="9" key="2">
    <citation type="submission" date="2025-09" db="UniProtKB">
        <authorList>
            <consortium name="Ensembl"/>
        </authorList>
    </citation>
    <scope>IDENTIFICATION</scope>
</reference>
<keyword evidence="10" id="KW-1185">Reference proteome</keyword>
<evidence type="ECO:0000259" key="8">
    <source>
        <dbReference type="PROSITE" id="PS50835"/>
    </source>
</evidence>
<evidence type="ECO:0000313" key="10">
    <source>
        <dbReference type="Proteomes" id="UP000261600"/>
    </source>
</evidence>
<evidence type="ECO:0000256" key="7">
    <source>
        <dbReference type="ARBA" id="ARBA00023180"/>
    </source>
</evidence>
<dbReference type="InterPro" id="IPR036179">
    <property type="entry name" value="Ig-like_dom_sf"/>
</dbReference>
<feature type="domain" description="Ig-like" evidence="8">
    <location>
        <begin position="129"/>
        <end position="226"/>
    </location>
</feature>